<protein>
    <submittedName>
        <fullName evidence="2">Uncharacterized protein</fullName>
    </submittedName>
</protein>
<sequence>MSSHGALPVTIFGIILLQAIVMSFSRPQITSRSNNTTEPEISLISCNQTCNPSKNETCCEDCTCFLRNNETEGYCFKICGLDYEPLDMSSLDAYTPIPLGTHSGE</sequence>
<keyword evidence="1" id="KW-1133">Transmembrane helix</keyword>
<proteinExistence type="predicted"/>
<name>A0AAQ4DTQ8_AMBAM</name>
<dbReference type="EMBL" id="JARKHS020026956">
    <property type="protein sequence ID" value="KAK8765848.1"/>
    <property type="molecule type" value="Genomic_DNA"/>
</dbReference>
<gene>
    <name evidence="2" type="ORF">V5799_007369</name>
</gene>
<comment type="caution">
    <text evidence="2">The sequence shown here is derived from an EMBL/GenBank/DDBJ whole genome shotgun (WGS) entry which is preliminary data.</text>
</comment>
<evidence type="ECO:0000313" key="3">
    <source>
        <dbReference type="Proteomes" id="UP001321473"/>
    </source>
</evidence>
<dbReference type="Proteomes" id="UP001321473">
    <property type="component" value="Unassembled WGS sequence"/>
</dbReference>
<keyword evidence="1" id="KW-0472">Membrane</keyword>
<organism evidence="2 3">
    <name type="scientific">Amblyomma americanum</name>
    <name type="common">Lone star tick</name>
    <dbReference type="NCBI Taxonomy" id="6943"/>
    <lineage>
        <taxon>Eukaryota</taxon>
        <taxon>Metazoa</taxon>
        <taxon>Ecdysozoa</taxon>
        <taxon>Arthropoda</taxon>
        <taxon>Chelicerata</taxon>
        <taxon>Arachnida</taxon>
        <taxon>Acari</taxon>
        <taxon>Parasitiformes</taxon>
        <taxon>Ixodida</taxon>
        <taxon>Ixodoidea</taxon>
        <taxon>Ixodidae</taxon>
        <taxon>Amblyomminae</taxon>
        <taxon>Amblyomma</taxon>
    </lineage>
</organism>
<evidence type="ECO:0000256" key="1">
    <source>
        <dbReference type="SAM" id="Phobius"/>
    </source>
</evidence>
<feature type="transmembrane region" description="Helical" evidence="1">
    <location>
        <begin position="6"/>
        <end position="24"/>
    </location>
</feature>
<dbReference type="AlphaFoldDB" id="A0AAQ4DTQ8"/>
<evidence type="ECO:0000313" key="2">
    <source>
        <dbReference type="EMBL" id="KAK8765848.1"/>
    </source>
</evidence>
<reference evidence="2 3" key="1">
    <citation type="journal article" date="2023" name="Arcadia Sci">
        <title>De novo assembly of a long-read Amblyomma americanum tick genome.</title>
        <authorList>
            <person name="Chou S."/>
            <person name="Poskanzer K.E."/>
            <person name="Rollins M."/>
            <person name="Thuy-Boun P.S."/>
        </authorList>
    </citation>
    <scope>NUCLEOTIDE SEQUENCE [LARGE SCALE GENOMIC DNA]</scope>
    <source>
        <strain evidence="2">F_SG_1</strain>
        <tissue evidence="2">Salivary glands</tissue>
    </source>
</reference>
<keyword evidence="1" id="KW-0812">Transmembrane</keyword>
<keyword evidence="3" id="KW-1185">Reference proteome</keyword>
<accession>A0AAQ4DTQ8</accession>